<dbReference type="InterPro" id="IPR018108">
    <property type="entry name" value="MCP_transmembrane"/>
</dbReference>
<keyword evidence="3" id="KW-0496">Mitochondrion</keyword>
<dbReference type="Pfam" id="PF00153">
    <property type="entry name" value="Mito_carr"/>
    <property type="match status" value="2"/>
</dbReference>
<evidence type="ECO:0000256" key="6">
    <source>
        <dbReference type="SAM" id="MobiDB-lite"/>
    </source>
</evidence>
<evidence type="ECO:0000256" key="5">
    <source>
        <dbReference type="ARBA" id="ARBA00023136"/>
    </source>
</evidence>
<evidence type="ECO:0000313" key="8">
    <source>
        <dbReference type="EMBL" id="KAK8033635.1"/>
    </source>
</evidence>
<feature type="compositionally biased region" description="Basic and acidic residues" evidence="6">
    <location>
        <begin position="44"/>
        <end position="59"/>
    </location>
</feature>
<organism evidence="8 9">
    <name type="scientific">Apiospora marii</name>
    <dbReference type="NCBI Taxonomy" id="335849"/>
    <lineage>
        <taxon>Eukaryota</taxon>
        <taxon>Fungi</taxon>
        <taxon>Dikarya</taxon>
        <taxon>Ascomycota</taxon>
        <taxon>Pezizomycotina</taxon>
        <taxon>Sordariomycetes</taxon>
        <taxon>Xylariomycetidae</taxon>
        <taxon>Amphisphaeriales</taxon>
        <taxon>Apiosporaceae</taxon>
        <taxon>Apiospora</taxon>
    </lineage>
</organism>
<evidence type="ECO:0000256" key="2">
    <source>
        <dbReference type="ARBA" id="ARBA00022692"/>
    </source>
</evidence>
<gene>
    <name evidence="8" type="ORF">PG991_003033</name>
</gene>
<keyword evidence="9" id="KW-1185">Reference proteome</keyword>
<evidence type="ECO:0000256" key="3">
    <source>
        <dbReference type="ARBA" id="ARBA00022792"/>
    </source>
</evidence>
<dbReference type="PANTHER" id="PTHR47567">
    <property type="entry name" value="MITOCHONDRIAL SUBSTRATE/SOLUTE CARRIER"/>
    <property type="match status" value="1"/>
</dbReference>
<keyword evidence="4 7" id="KW-1133">Transmembrane helix</keyword>
<feature type="transmembrane region" description="Helical" evidence="7">
    <location>
        <begin position="80"/>
        <end position="98"/>
    </location>
</feature>
<evidence type="ECO:0000256" key="7">
    <source>
        <dbReference type="SAM" id="Phobius"/>
    </source>
</evidence>
<keyword evidence="3" id="KW-0999">Mitochondrion inner membrane</keyword>
<accession>A0ABR1SIS9</accession>
<name>A0ABR1SIS9_9PEZI</name>
<dbReference type="SUPFAM" id="SSF103506">
    <property type="entry name" value="Mitochondrial carrier"/>
    <property type="match status" value="1"/>
</dbReference>
<dbReference type="InterPro" id="IPR023395">
    <property type="entry name" value="MCP_dom_sf"/>
</dbReference>
<evidence type="ECO:0000313" key="9">
    <source>
        <dbReference type="Proteomes" id="UP001396898"/>
    </source>
</evidence>
<comment type="caution">
    <text evidence="8">The sequence shown here is derived from an EMBL/GenBank/DDBJ whole genome shotgun (WGS) entry which is preliminary data.</text>
</comment>
<dbReference type="Proteomes" id="UP001396898">
    <property type="component" value="Unassembled WGS sequence"/>
</dbReference>
<dbReference type="PANTHER" id="PTHR47567:SF1">
    <property type="entry name" value="NAD-DEPENDENT EPIMERASE_DEHYDRATASE DOMAIN-CONTAINING PROTEIN"/>
    <property type="match status" value="1"/>
</dbReference>
<comment type="subcellular location">
    <subcellularLocation>
        <location evidence="1">Membrane</location>
        <topology evidence="1">Multi-pass membrane protein</topology>
    </subcellularLocation>
</comment>
<dbReference type="Gene3D" id="1.50.40.10">
    <property type="entry name" value="Mitochondrial carrier domain"/>
    <property type="match status" value="2"/>
</dbReference>
<proteinExistence type="predicted"/>
<protein>
    <submittedName>
        <fullName evidence="8">Mitochondrial carrier domain-containing protein</fullName>
    </submittedName>
</protein>
<feature type="transmembrane region" description="Helical" evidence="7">
    <location>
        <begin position="118"/>
        <end position="139"/>
    </location>
</feature>
<keyword evidence="5 7" id="KW-0472">Membrane</keyword>
<dbReference type="EMBL" id="JAQQWI010000006">
    <property type="protein sequence ID" value="KAK8033635.1"/>
    <property type="molecule type" value="Genomic_DNA"/>
</dbReference>
<reference evidence="8 9" key="1">
    <citation type="submission" date="2023-01" db="EMBL/GenBank/DDBJ databases">
        <title>Analysis of 21 Apiospora genomes using comparative genomics revels a genus with tremendous synthesis potential of carbohydrate active enzymes and secondary metabolites.</title>
        <authorList>
            <person name="Sorensen T."/>
        </authorList>
    </citation>
    <scope>NUCLEOTIDE SEQUENCE [LARGE SCALE GENOMIC DNA]</scope>
    <source>
        <strain evidence="8 9">CBS 20057</strain>
    </source>
</reference>
<sequence length="367" mass="40547">MGDLENQAQAEDAERTPLLAKHQQQQQQQTQSAPLRPVEPIPESDTRSNEPNEGDEQHEAAALLEPRPQESPRQRTKSWWFWRVLWTVLGALVLAVFIKGWVDAKDVDFDLGRALKRALGGGLSGAAAMVLQVLLLMPIRTIMNYQYRHGTGLRTATKTLYREGRIRRYYQGMGAALVQGPVARFGDTAANAGILALMHSNGYLDKLPSPIKTIFVSLCAAAFRMILTPIDTLKTTLQAQGARGTSLLRQRVKTHGVGSLWWGAFATAAATFVGNYPWVCNAFIGFCASVISDSVSNSLRVVKTYRQVNDTKVSYSEAARLVVLQDGISGLFGRGLKTRILANGLQGILFTILWKLFLDLWEKETSS</sequence>
<feature type="region of interest" description="Disordered" evidence="6">
    <location>
        <begin position="1"/>
        <end position="70"/>
    </location>
</feature>
<evidence type="ECO:0000256" key="4">
    <source>
        <dbReference type="ARBA" id="ARBA00022989"/>
    </source>
</evidence>
<evidence type="ECO:0000256" key="1">
    <source>
        <dbReference type="ARBA" id="ARBA00004141"/>
    </source>
</evidence>
<keyword evidence="2 7" id="KW-0812">Transmembrane</keyword>